<keyword evidence="2" id="KW-1185">Reference proteome</keyword>
<comment type="caution">
    <text evidence="1">The sequence shown here is derived from an EMBL/GenBank/DDBJ whole genome shotgun (WGS) entry which is preliminary data.</text>
</comment>
<dbReference type="AlphaFoldDB" id="A0AAV7QMY0"/>
<protein>
    <submittedName>
        <fullName evidence="1">Uncharacterized protein</fullName>
    </submittedName>
</protein>
<proteinExistence type="predicted"/>
<organism evidence="1 2">
    <name type="scientific">Pleurodeles waltl</name>
    <name type="common">Iberian ribbed newt</name>
    <dbReference type="NCBI Taxonomy" id="8319"/>
    <lineage>
        <taxon>Eukaryota</taxon>
        <taxon>Metazoa</taxon>
        <taxon>Chordata</taxon>
        <taxon>Craniata</taxon>
        <taxon>Vertebrata</taxon>
        <taxon>Euteleostomi</taxon>
        <taxon>Amphibia</taxon>
        <taxon>Batrachia</taxon>
        <taxon>Caudata</taxon>
        <taxon>Salamandroidea</taxon>
        <taxon>Salamandridae</taxon>
        <taxon>Pleurodelinae</taxon>
        <taxon>Pleurodeles</taxon>
    </lineage>
</organism>
<gene>
    <name evidence="1" type="ORF">NDU88_008199</name>
</gene>
<reference evidence="1" key="1">
    <citation type="journal article" date="2022" name="bioRxiv">
        <title>Sequencing and chromosome-scale assembly of the giantPleurodeles waltlgenome.</title>
        <authorList>
            <person name="Brown T."/>
            <person name="Elewa A."/>
            <person name="Iarovenko S."/>
            <person name="Subramanian E."/>
            <person name="Araus A.J."/>
            <person name="Petzold A."/>
            <person name="Susuki M."/>
            <person name="Suzuki K.-i.T."/>
            <person name="Hayashi T."/>
            <person name="Toyoda A."/>
            <person name="Oliveira C."/>
            <person name="Osipova E."/>
            <person name="Leigh N.D."/>
            <person name="Simon A."/>
            <person name="Yun M.H."/>
        </authorList>
    </citation>
    <scope>NUCLEOTIDE SEQUENCE</scope>
    <source>
        <strain evidence="1">20211129_DDA</strain>
        <tissue evidence="1">Liver</tissue>
    </source>
</reference>
<accession>A0AAV7QMY0</accession>
<name>A0AAV7QMY0_PLEWA</name>
<evidence type="ECO:0000313" key="2">
    <source>
        <dbReference type="Proteomes" id="UP001066276"/>
    </source>
</evidence>
<dbReference type="Proteomes" id="UP001066276">
    <property type="component" value="Chromosome 6"/>
</dbReference>
<sequence length="249" mass="26410">MAEDKVRKALALLEQAGRMDLVRPEALGPLHPARRASAGVAAAVMACSPPRAAITVSQVRRGGRGELLVAREPWREEKVGPGAACRIASAGVRRGRRKAADASAEWCGGTGFAPAGAATQGEQRPGPSGVVRGPEAMYITIWLVGHSFIKWAQRQARRTVIGENLGFDPASYHVRWFGKGGMGWNLASGVQLVHLLQEVLGTASAARRLQGELPRRSTLALSACSADAALEFAQALARGLTDMGRIYRG</sequence>
<evidence type="ECO:0000313" key="1">
    <source>
        <dbReference type="EMBL" id="KAJ1141871.1"/>
    </source>
</evidence>
<dbReference type="EMBL" id="JANPWB010000010">
    <property type="protein sequence ID" value="KAJ1141871.1"/>
    <property type="molecule type" value="Genomic_DNA"/>
</dbReference>